<evidence type="ECO:0000313" key="2">
    <source>
        <dbReference type="Proteomes" id="UP000246351"/>
    </source>
</evidence>
<organism evidence="1 2">
    <name type="scientific">Staphylococcus pseudintermedius</name>
    <dbReference type="NCBI Taxonomy" id="283734"/>
    <lineage>
        <taxon>Bacteria</taxon>
        <taxon>Bacillati</taxon>
        <taxon>Bacillota</taxon>
        <taxon>Bacilli</taxon>
        <taxon>Bacillales</taxon>
        <taxon>Staphylococcaceae</taxon>
        <taxon>Staphylococcus</taxon>
        <taxon>Staphylococcus intermedius group</taxon>
    </lineage>
</organism>
<accession>A0A317Z3K6</accession>
<protein>
    <submittedName>
        <fullName evidence="1">Uncharacterized protein</fullName>
    </submittedName>
</protein>
<proteinExistence type="predicted"/>
<dbReference type="Proteomes" id="UP000246351">
    <property type="component" value="Unassembled WGS sequence"/>
</dbReference>
<dbReference type="EMBL" id="QEIV01002608">
    <property type="protein sequence ID" value="PWZ93259.1"/>
    <property type="molecule type" value="Genomic_DNA"/>
</dbReference>
<feature type="non-terminal residue" evidence="1">
    <location>
        <position position="116"/>
    </location>
</feature>
<sequence>IWSIVYTYSQNKYQITISEFTAEKFEDIPLYFCFDVINTSTKGIRIKKIELIKNGEMLNDLQFEPTKRLVFYYPNPSNSPLYSKPFKTESFLAPQSSKSYKYHLNEIPDSIRICAD</sequence>
<dbReference type="AlphaFoldDB" id="A0A317Z3K6"/>
<comment type="caution">
    <text evidence="1">The sequence shown here is derived from an EMBL/GenBank/DDBJ whole genome shotgun (WGS) entry which is preliminary data.</text>
</comment>
<feature type="non-terminal residue" evidence="1">
    <location>
        <position position="1"/>
    </location>
</feature>
<reference evidence="1 2" key="1">
    <citation type="journal article" date="2018" name="Vet. Microbiol.">
        <title>Clonal diversity and geographic distribution of methicillin-resistant Staphylococcus pseudintermedius from Australian animals: Discovery of novel sequence types.</title>
        <authorList>
            <person name="Worthing K.A."/>
            <person name="Abraham S."/>
            <person name="Coombs G.W."/>
            <person name="Pang S."/>
            <person name="Saputra S."/>
            <person name="Jordan D."/>
            <person name="Trott D.J."/>
            <person name="Norris J.M."/>
        </authorList>
    </citation>
    <scope>NUCLEOTIDE SEQUENCE [LARGE SCALE GENOMIC DNA]</scope>
    <source>
        <strain evidence="1 2">ST71 3</strain>
    </source>
</reference>
<evidence type="ECO:0000313" key="1">
    <source>
        <dbReference type="EMBL" id="PWZ93259.1"/>
    </source>
</evidence>
<gene>
    <name evidence="1" type="ORF">DD924_20360</name>
</gene>
<name>A0A317Z3K6_STAPS</name>